<dbReference type="RefSeq" id="WP_011055205.1">
    <property type="nucleotide sequence ID" value="NZ_CABMLZ010000003.1"/>
</dbReference>
<dbReference type="AlphaFoldDB" id="A0A0H2W834"/>
<reference evidence="3" key="3">
    <citation type="journal article" date="2004" name="DNA Res.">
        <title>Complete genome sequence of Yersinia pestis strain 91001, an isolate avirulent to humans.</title>
        <authorList>
            <person name="Song Y."/>
            <person name="Tong Z."/>
            <person name="Wang J."/>
            <person name="Wang L."/>
            <person name="Guo Z."/>
            <person name="Han Y."/>
            <person name="Zhang J."/>
            <person name="Pei D."/>
            <person name="Zhou D."/>
            <person name="Qin H."/>
            <person name="Pang X."/>
            <person name="Han Y."/>
            <person name="Zhai J."/>
            <person name="Li M."/>
            <person name="Cui B."/>
            <person name="Qi Z."/>
            <person name="Jin L."/>
            <person name="Dai R."/>
            <person name="Chen F."/>
            <person name="Li S."/>
            <person name="Ye C."/>
            <person name="Du Z."/>
            <person name="Lin W."/>
            <person name="Wang J."/>
            <person name="Yu J."/>
            <person name="Yang H."/>
            <person name="Wang J."/>
            <person name="Huang P."/>
            <person name="Yang R."/>
        </authorList>
    </citation>
    <scope>NUCLEOTIDE SEQUENCE [LARGE SCALE GENOMIC DNA]</scope>
    <source>
        <strain evidence="3">91001 / Biovar Mediaevalis</strain>
    </source>
</reference>
<dbReference type="Proteomes" id="UP000002490">
    <property type="component" value="Chromosome"/>
</dbReference>
<proteinExistence type="predicted"/>
<evidence type="ECO:0008006" key="5">
    <source>
        <dbReference type="Google" id="ProtNLM"/>
    </source>
</evidence>
<dbReference type="KEGG" id="ypk:y0170"/>
<organism evidence="2 3">
    <name type="scientific">Yersinia pestis</name>
    <dbReference type="NCBI Taxonomy" id="632"/>
    <lineage>
        <taxon>Bacteria</taxon>
        <taxon>Pseudomonadati</taxon>
        <taxon>Pseudomonadota</taxon>
        <taxon>Gammaproteobacteria</taxon>
        <taxon>Enterobacterales</taxon>
        <taxon>Yersiniaceae</taxon>
        <taxon>Yersinia</taxon>
    </lineage>
</organism>
<reference evidence="1 4" key="1">
    <citation type="journal article" date="2002" name="J. Bacteriol.">
        <title>Genome sequence of Yersinia pestis KIM.</title>
        <authorList>
            <person name="Deng W."/>
            <person name="Burland V."/>
            <person name="Plunkett G.III."/>
            <person name="Boutin A."/>
            <person name="Mayhew G.F."/>
            <person name="Liss P."/>
            <person name="Perna N.T."/>
            <person name="Rose D.J."/>
            <person name="Mau B."/>
            <person name="Zhou S."/>
            <person name="Schwartz D.C."/>
            <person name="Fetherston J.D."/>
            <person name="Lindler L.E."/>
            <person name="Brubaker R.R."/>
            <person name="Plana G.V."/>
            <person name="Straley S.C."/>
            <person name="McDonough K.A."/>
            <person name="Nilles M.L."/>
            <person name="Matson J.S."/>
            <person name="Blattner F.R."/>
            <person name="Perry R.D."/>
        </authorList>
    </citation>
    <scope>NUCLEOTIDE SEQUENCE [LARGE SCALE GENOMIC DNA]</scope>
    <source>
        <strain evidence="1">KIM</strain>
        <strain evidence="4">KIM10+ / Biovar Mediaevalis</strain>
    </source>
</reference>
<evidence type="ECO:0000313" key="1">
    <source>
        <dbReference type="EMBL" id="AAM83764.1"/>
    </source>
</evidence>
<evidence type="ECO:0000313" key="4">
    <source>
        <dbReference type="Proteomes" id="UP000002490"/>
    </source>
</evidence>
<dbReference type="KEGG" id="ypm:YP_3851"/>
<dbReference type="IntAct" id="A0A0H2W834">
    <property type="interactions" value="4"/>
</dbReference>
<dbReference type="PATRIC" id="fig|632.153.peg.3920"/>
<name>A0A0H2W834_YERPE</name>
<reference evidence="2" key="2">
    <citation type="submission" date="2003-04" db="EMBL/GenBank/DDBJ databases">
        <authorList>
            <person name="Song Y."/>
            <person name="Tong Z."/>
            <person name="Wang L."/>
            <person name="Han Y."/>
            <person name="Zhang J."/>
            <person name="Pei D."/>
            <person name="Wang J."/>
            <person name="Zhou D."/>
            <person name="Han Y."/>
            <person name="Pang X."/>
            <person name="Zhai J."/>
            <person name="Chen F."/>
            <person name="Qin H."/>
            <person name="Wang J."/>
            <person name="Li S."/>
            <person name="Guo Z."/>
            <person name="Ye C."/>
            <person name="Du Z."/>
            <person name="Lin W."/>
            <person name="Wang J."/>
            <person name="Yu J."/>
            <person name="Yang H."/>
            <person name="Wang J."/>
            <person name="Huang P."/>
            <person name="Yang R."/>
        </authorList>
    </citation>
    <scope>NUCLEOTIDE SEQUENCE</scope>
    <source>
        <strain evidence="2">91001</strain>
    </source>
</reference>
<reference evidence="2" key="4">
    <citation type="submission" date="2016-05" db="EMBL/GenBank/DDBJ databases">
        <title>Reannotation of Yersinia pestis strain 91001 based on omics data.</title>
        <authorList>
            <person name="Yiqing M."/>
        </authorList>
    </citation>
    <scope>NUCLEOTIDE SEQUENCE</scope>
    <source>
        <strain evidence="2">91001</strain>
    </source>
</reference>
<evidence type="ECO:0000313" key="2">
    <source>
        <dbReference type="EMBL" id="AAS63997.1"/>
    </source>
</evidence>
<dbReference type="Proteomes" id="UP000001019">
    <property type="component" value="Chromosome"/>
</dbReference>
<dbReference type="EMBL" id="AE009952">
    <property type="protein sequence ID" value="AAM83764.1"/>
    <property type="molecule type" value="Genomic_DNA"/>
</dbReference>
<accession>A0A0H2W834</accession>
<sequence length="214" mass="24092">MIMPVLIRGSSNMIVMPSTYSPATIAREFKVIHEFELSSMKYGVIFDKNVPKAAIIRMNTESFNGIPRHRIIAALDLVAKQELGENVISVQRFWQDSALFQVEGMVVEQGARGKGLATLLYEELVVKCGVILMSDNKQYEAGKALWQKIAQESDKLAVFILDSDVGQFYPYCGDRVPYNGKGIPEEKIWSLHPDTTKWGVVLVAENREKISQYC</sequence>
<evidence type="ECO:0000313" key="3">
    <source>
        <dbReference type="Proteomes" id="UP000001019"/>
    </source>
</evidence>
<gene>
    <name evidence="1" type="ordered locus">y0170</name>
    <name evidence="2" type="ordered locus">YP_3851</name>
</gene>
<dbReference type="EMBL" id="AE017042">
    <property type="protein sequence ID" value="AAS63997.1"/>
    <property type="molecule type" value="Genomic_DNA"/>
</dbReference>
<dbReference type="GeneID" id="57975117"/>
<protein>
    <recommendedName>
        <fullName evidence="5">N-acetyltransferase domain-containing protein</fullName>
    </recommendedName>
</protein>